<sequence length="471" mass="51686">MEGMAVEVTYGVDWHEREARLVRPLLVEEARRRHEAGEPYTVLVTAGQAPRAVLRICRDSGYVSLDLPVPDGGDPDDRGEQRYEFRELWEGRLHLFRLREWLLPESREDEDEDSEPSFSAETRPNGRARVAVESEDGGLFETWTEIPAEFRTVVFPAFGAWGGWLDAELFGASGPLVVVLPRGDEEVHATEPPSPQPAWAEPKGMRPGNLAALFTAGARLRSRDGDAEILEPEDAGLLHVPTGRIVAADPGTLSERNQPFTVAVSPGDHRVLIARMRWDEHPWSETPAAALVIRPEEPTVSWELALRPGQDVRMLGDDEFYGFGVDSGTGSFLDLATRDAVLAQEERPGSLFAFDGEKSHARWQDPGTGLNLVAYPSGHGDGSYPVWIGRGADGEVTRLVADMLVLHGAEALAPTPTDRAAFRAEAPRRLPATDAPSAGPLGEAVRHFSAVRARTVATAAEARARWLRPRF</sequence>
<evidence type="ECO:0000256" key="1">
    <source>
        <dbReference type="SAM" id="MobiDB-lite"/>
    </source>
</evidence>
<dbReference type="eggNOG" id="ENOG502Z7NH">
    <property type="taxonomic scope" value="Bacteria"/>
</dbReference>
<dbReference type="OrthoDB" id="9789980at2"/>
<evidence type="ECO:0008006" key="4">
    <source>
        <dbReference type="Google" id="ProtNLM"/>
    </source>
</evidence>
<gene>
    <name evidence="2" type="ORF">SAMN05414137_119135</name>
</gene>
<dbReference type="Proteomes" id="UP000183015">
    <property type="component" value="Unassembled WGS sequence"/>
</dbReference>
<dbReference type="EMBL" id="FOAZ01000019">
    <property type="protein sequence ID" value="SEM15082.1"/>
    <property type="molecule type" value="Genomic_DNA"/>
</dbReference>
<reference evidence="3" key="1">
    <citation type="submission" date="2016-10" db="EMBL/GenBank/DDBJ databases">
        <authorList>
            <person name="Varghese N."/>
        </authorList>
    </citation>
    <scope>NUCLEOTIDE SEQUENCE [LARGE SCALE GENOMIC DNA]</scope>
    <source>
        <strain evidence="3">DSM 45096 / BCRC 16803 / CGMCC 4.1857 / CIP 109030 / JCM 12277 / KCTC 19219 / NBRC 100920 / 33214</strain>
    </source>
</reference>
<name>A0A1H7W0H5_STRJI</name>
<dbReference type="InterPro" id="IPR025335">
    <property type="entry name" value="DUF4241"/>
</dbReference>
<accession>A0A1H7W0H5</accession>
<feature type="region of interest" description="Disordered" evidence="1">
    <location>
        <begin position="106"/>
        <end position="129"/>
    </location>
</feature>
<organism evidence="2 3">
    <name type="scientific">Streptacidiphilus jiangxiensis</name>
    <dbReference type="NCBI Taxonomy" id="235985"/>
    <lineage>
        <taxon>Bacteria</taxon>
        <taxon>Bacillati</taxon>
        <taxon>Actinomycetota</taxon>
        <taxon>Actinomycetes</taxon>
        <taxon>Kitasatosporales</taxon>
        <taxon>Streptomycetaceae</taxon>
        <taxon>Streptacidiphilus</taxon>
    </lineage>
</organism>
<keyword evidence="3" id="KW-1185">Reference proteome</keyword>
<dbReference type="RefSeq" id="WP_052438493.1">
    <property type="nucleotide sequence ID" value="NZ_BBPN01000007.1"/>
</dbReference>
<protein>
    <recommendedName>
        <fullName evidence="4">DUF4241 domain-containing protein</fullName>
    </recommendedName>
</protein>
<evidence type="ECO:0000313" key="2">
    <source>
        <dbReference type="EMBL" id="SEM15082.1"/>
    </source>
</evidence>
<dbReference type="STRING" id="235985.SAMN05414137_119135"/>
<proteinExistence type="predicted"/>
<evidence type="ECO:0000313" key="3">
    <source>
        <dbReference type="Proteomes" id="UP000183015"/>
    </source>
</evidence>
<dbReference type="Pfam" id="PF14025">
    <property type="entry name" value="DUF4241"/>
    <property type="match status" value="1"/>
</dbReference>
<dbReference type="AlphaFoldDB" id="A0A1H7W0H5"/>